<dbReference type="EMBL" id="GGEC01029212">
    <property type="protein sequence ID" value="MBX09696.1"/>
    <property type="molecule type" value="Transcribed_RNA"/>
</dbReference>
<proteinExistence type="predicted"/>
<sequence>MNPEILLKIDIQPTMHLKLEISNKKNLSLASLEQKMRSGGCHFNILIWHSHEEKPYPSPTLFSVRLRYPNDDIGNFYLALPLPPKKCISQITHQVATLGALLLIFRCIFCGI</sequence>
<organism evidence="1">
    <name type="scientific">Rhizophora mucronata</name>
    <name type="common">Asiatic mangrove</name>
    <dbReference type="NCBI Taxonomy" id="61149"/>
    <lineage>
        <taxon>Eukaryota</taxon>
        <taxon>Viridiplantae</taxon>
        <taxon>Streptophyta</taxon>
        <taxon>Embryophyta</taxon>
        <taxon>Tracheophyta</taxon>
        <taxon>Spermatophyta</taxon>
        <taxon>Magnoliopsida</taxon>
        <taxon>eudicotyledons</taxon>
        <taxon>Gunneridae</taxon>
        <taxon>Pentapetalae</taxon>
        <taxon>rosids</taxon>
        <taxon>fabids</taxon>
        <taxon>Malpighiales</taxon>
        <taxon>Rhizophoraceae</taxon>
        <taxon>Rhizophora</taxon>
    </lineage>
</organism>
<accession>A0A2P2KVD4</accession>
<name>A0A2P2KVD4_RHIMU</name>
<evidence type="ECO:0000313" key="1">
    <source>
        <dbReference type="EMBL" id="MBX09696.1"/>
    </source>
</evidence>
<reference evidence="1" key="1">
    <citation type="submission" date="2018-02" db="EMBL/GenBank/DDBJ databases">
        <title>Rhizophora mucronata_Transcriptome.</title>
        <authorList>
            <person name="Meera S.P."/>
            <person name="Sreeshan A."/>
            <person name="Augustine A."/>
        </authorList>
    </citation>
    <scope>NUCLEOTIDE SEQUENCE</scope>
    <source>
        <tissue evidence="1">Leaf</tissue>
    </source>
</reference>
<protein>
    <submittedName>
        <fullName evidence="1">Uncharacterized protein</fullName>
    </submittedName>
</protein>
<dbReference type="EMBL" id="GGEC01029207">
    <property type="protein sequence ID" value="MBX09691.1"/>
    <property type="molecule type" value="Transcribed_RNA"/>
</dbReference>
<dbReference type="AlphaFoldDB" id="A0A2P2KVD4"/>